<dbReference type="InParanoid" id="A0A2P5HFL5"/>
<dbReference type="Proteomes" id="UP000094444">
    <property type="component" value="Unassembled WGS sequence"/>
</dbReference>
<name>A0A2P5HFL5_DIAHE</name>
<proteinExistence type="predicted"/>
<organism evidence="1 2">
    <name type="scientific">Diaporthe helianthi</name>
    <dbReference type="NCBI Taxonomy" id="158607"/>
    <lineage>
        <taxon>Eukaryota</taxon>
        <taxon>Fungi</taxon>
        <taxon>Dikarya</taxon>
        <taxon>Ascomycota</taxon>
        <taxon>Pezizomycotina</taxon>
        <taxon>Sordariomycetes</taxon>
        <taxon>Sordariomycetidae</taxon>
        <taxon>Diaporthales</taxon>
        <taxon>Diaporthaceae</taxon>
        <taxon>Diaporthe</taxon>
    </lineage>
</organism>
<evidence type="ECO:0000313" key="1">
    <source>
        <dbReference type="EMBL" id="POS69060.1"/>
    </source>
</evidence>
<dbReference type="STRING" id="158607.A0A2P5HFL5"/>
<sequence length="152" mass="17467">MHQLQNYRQEEPVYDGKSYTFSSTLHDGTLKLYTHHLTAPTIRGEQPEYHMSQLAAYALTNNRETFIQGATAYRNLRDLAKEYRDTFIKNANFRYQQDATAVKESTKTATLRRSGSGRELNDLGIRPFSGKHQQIITDIIFDCRTSLAGMKI</sequence>
<dbReference type="AlphaFoldDB" id="A0A2P5HFL5"/>
<evidence type="ECO:0000313" key="2">
    <source>
        <dbReference type="Proteomes" id="UP000094444"/>
    </source>
</evidence>
<protein>
    <submittedName>
        <fullName evidence="1">Uncharacterized protein</fullName>
    </submittedName>
</protein>
<dbReference type="EMBL" id="MAVT02002731">
    <property type="protein sequence ID" value="POS69060.1"/>
    <property type="molecule type" value="Genomic_DNA"/>
</dbReference>
<comment type="caution">
    <text evidence="1">The sequence shown here is derived from an EMBL/GenBank/DDBJ whole genome shotgun (WGS) entry which is preliminary data.</text>
</comment>
<accession>A0A2P5HFL5</accession>
<dbReference type="OrthoDB" id="5336565at2759"/>
<reference evidence="1" key="1">
    <citation type="submission" date="2017-09" db="EMBL/GenBank/DDBJ databases">
        <title>Polyketide synthases of a Diaporthe helianthi virulent isolate.</title>
        <authorList>
            <person name="Baroncelli R."/>
        </authorList>
    </citation>
    <scope>NUCLEOTIDE SEQUENCE [LARGE SCALE GENOMIC DNA]</scope>
    <source>
        <strain evidence="1">7/96</strain>
    </source>
</reference>
<gene>
    <name evidence="1" type="ORF">DHEL01_v212546</name>
</gene>
<keyword evidence="2" id="KW-1185">Reference proteome</keyword>